<name>A0A8I6XTV4_HORVV</name>
<dbReference type="EnsemblPlants" id="HORVU.MOREX.r3.3HG0225920.1">
    <property type="protein sequence ID" value="HORVU.MOREX.r3.3HG0225920.1.CDS1"/>
    <property type="gene ID" value="HORVU.MOREX.r3.3HG0225920"/>
</dbReference>
<dbReference type="Proteomes" id="UP000011116">
    <property type="component" value="Chromosome 3H"/>
</dbReference>
<proteinExistence type="predicted"/>
<dbReference type="Gramene" id="HORVU.MOREX.r3.3HG0225920.1">
    <property type="protein sequence ID" value="HORVU.MOREX.r3.3HG0225920.1.CDS1"/>
    <property type="gene ID" value="HORVU.MOREX.r3.3HG0225920"/>
</dbReference>
<evidence type="ECO:0000313" key="1">
    <source>
        <dbReference type="EnsemblPlants" id="HORVU.MOREX.r3.3HG0225920.1.CDS1"/>
    </source>
</evidence>
<keyword evidence="2" id="KW-1185">Reference proteome</keyword>
<evidence type="ECO:0000313" key="2">
    <source>
        <dbReference type="Proteomes" id="UP000011116"/>
    </source>
</evidence>
<reference evidence="1" key="3">
    <citation type="submission" date="2022-01" db="UniProtKB">
        <authorList>
            <consortium name="EnsemblPlants"/>
        </authorList>
    </citation>
    <scope>IDENTIFICATION</scope>
    <source>
        <strain evidence="1">subsp. vulgare</strain>
    </source>
</reference>
<reference evidence="1" key="2">
    <citation type="submission" date="2020-10" db="EMBL/GenBank/DDBJ databases">
        <authorList>
            <person name="Scholz U."/>
            <person name="Mascher M."/>
            <person name="Fiebig A."/>
        </authorList>
    </citation>
    <scope>NUCLEOTIDE SEQUENCE [LARGE SCALE GENOMIC DNA]</scope>
    <source>
        <strain evidence="1">cv. Morex</strain>
    </source>
</reference>
<protein>
    <submittedName>
        <fullName evidence="1">Uncharacterized protein</fullName>
    </submittedName>
</protein>
<dbReference type="AlphaFoldDB" id="A0A8I6XTV4"/>
<sequence length="577" mass="62670">MVEYETELSTSNPAKLHKLVNSTAKDFSFQKRKIESVKNLYYAMRKRACNEPCNTNDLGFLIAPCSCMAIGRKCVCGGVPKPSHDQHVVQNIEPGMSTVSCYGQAGGSYSGAQQTHPEINGHSFHAQHPVSMIKDEDATHNAPYVYSDVQMYDTYTQKVPEPSEVNNVSLRGITEFQDSMQFNQLASNKQCGNEVAESKEMLITDQVGAEHVHFPANNNGEAIWNGVDETDTLTLADGNKVKTANRDPLALQADGGICMPGLDDAAMPEGDYMDFPFFSNSDEFDLLNGENFLNSRHDTNQEDLDDPDPKGVLGADSVMQNMLHPDEANICYDQVNSGHVQHNVEGVSEKILVPTSPEVCYPGQYVECMLNTEDPEIPCNDDAGTHGEFSPLRPTASFARNSESPFPASTSSPLKVERSNGSDLVQIMKLSPSTSEQKDGSVALNKGCILGAMPSEGPSTSSALMHGSIDTNDESACMLALPAIHPSGFGEGPSCSLGQHNFFDNAQSLILYNSVQVPDHMNYNSHDNQSELQDASALQNCMSSHAPASAPAPPEECLDMENDIPNYYDLEALVCIC</sequence>
<reference evidence="2" key="1">
    <citation type="journal article" date="2012" name="Nature">
        <title>A physical, genetic and functional sequence assembly of the barley genome.</title>
        <authorList>
            <consortium name="The International Barley Genome Sequencing Consortium"/>
            <person name="Mayer K.F."/>
            <person name="Waugh R."/>
            <person name="Brown J.W."/>
            <person name="Schulman A."/>
            <person name="Langridge P."/>
            <person name="Platzer M."/>
            <person name="Fincher G.B."/>
            <person name="Muehlbauer G.J."/>
            <person name="Sato K."/>
            <person name="Close T.J."/>
            <person name="Wise R.P."/>
            <person name="Stein N."/>
        </authorList>
    </citation>
    <scope>NUCLEOTIDE SEQUENCE [LARGE SCALE GENOMIC DNA]</scope>
    <source>
        <strain evidence="2">cv. Morex</strain>
    </source>
</reference>
<accession>A0A8I6XTV4</accession>
<organism evidence="1 2">
    <name type="scientific">Hordeum vulgare subsp. vulgare</name>
    <name type="common">Domesticated barley</name>
    <dbReference type="NCBI Taxonomy" id="112509"/>
    <lineage>
        <taxon>Eukaryota</taxon>
        <taxon>Viridiplantae</taxon>
        <taxon>Streptophyta</taxon>
        <taxon>Embryophyta</taxon>
        <taxon>Tracheophyta</taxon>
        <taxon>Spermatophyta</taxon>
        <taxon>Magnoliopsida</taxon>
        <taxon>Liliopsida</taxon>
        <taxon>Poales</taxon>
        <taxon>Poaceae</taxon>
        <taxon>BOP clade</taxon>
        <taxon>Pooideae</taxon>
        <taxon>Triticodae</taxon>
        <taxon>Triticeae</taxon>
        <taxon>Hordeinae</taxon>
        <taxon>Hordeum</taxon>
    </lineage>
</organism>
<dbReference type="SMR" id="A0A8I6XTV4"/>